<dbReference type="InterPro" id="IPR003439">
    <property type="entry name" value="ABC_transporter-like_ATP-bd"/>
</dbReference>
<dbReference type="InterPro" id="IPR034003">
    <property type="entry name" value="ABCG_PDR_2"/>
</dbReference>
<dbReference type="SUPFAM" id="SSF52540">
    <property type="entry name" value="P-loop containing nucleoside triphosphate hydrolases"/>
    <property type="match status" value="2"/>
</dbReference>
<evidence type="ECO:0000256" key="3">
    <source>
        <dbReference type="ARBA" id="ARBA00022448"/>
    </source>
</evidence>
<keyword evidence="6" id="KW-0547">Nucleotide-binding</keyword>
<comment type="similarity">
    <text evidence="2">Belongs to the ABC transporter superfamily. ABCG family. PDR (TC 3.A.1.205) subfamily.</text>
</comment>
<evidence type="ECO:0000256" key="7">
    <source>
        <dbReference type="ARBA" id="ARBA00022840"/>
    </source>
</evidence>
<evidence type="ECO:0000256" key="4">
    <source>
        <dbReference type="ARBA" id="ARBA00022692"/>
    </source>
</evidence>
<evidence type="ECO:0000256" key="2">
    <source>
        <dbReference type="ARBA" id="ARBA00006012"/>
    </source>
</evidence>
<keyword evidence="7" id="KW-0067">ATP-binding</keyword>
<feature type="transmembrane region" description="Helical" evidence="10">
    <location>
        <begin position="686"/>
        <end position="705"/>
    </location>
</feature>
<evidence type="ECO:0000256" key="1">
    <source>
        <dbReference type="ARBA" id="ARBA00004141"/>
    </source>
</evidence>
<dbReference type="Pfam" id="PF00005">
    <property type="entry name" value="ABC_tran"/>
    <property type="match status" value="2"/>
</dbReference>
<dbReference type="Gene3D" id="3.40.50.300">
    <property type="entry name" value="P-loop containing nucleotide triphosphate hydrolases"/>
    <property type="match status" value="2"/>
</dbReference>
<feature type="transmembrane region" description="Helical" evidence="10">
    <location>
        <begin position="1199"/>
        <end position="1224"/>
    </location>
</feature>
<dbReference type="EMBL" id="HBFM01028914">
    <property type="protein sequence ID" value="CAD8787020.1"/>
    <property type="molecule type" value="Transcribed_RNA"/>
</dbReference>
<dbReference type="EMBL" id="HBFM01028913">
    <property type="protein sequence ID" value="CAD8787017.1"/>
    <property type="molecule type" value="Transcribed_RNA"/>
</dbReference>
<feature type="transmembrane region" description="Helical" evidence="10">
    <location>
        <begin position="548"/>
        <end position="568"/>
    </location>
</feature>
<feature type="transmembrane region" description="Helical" evidence="10">
    <location>
        <begin position="1258"/>
        <end position="1276"/>
    </location>
</feature>
<dbReference type="InterPro" id="IPR043926">
    <property type="entry name" value="ABCG_dom"/>
</dbReference>
<feature type="transmembrane region" description="Helical" evidence="10">
    <location>
        <begin position="1283"/>
        <end position="1303"/>
    </location>
</feature>
<feature type="transmembrane region" description="Helical" evidence="10">
    <location>
        <begin position="742"/>
        <end position="765"/>
    </location>
</feature>
<feature type="transmembrane region" description="Helical" evidence="10">
    <location>
        <begin position="1168"/>
        <end position="1187"/>
    </location>
</feature>
<accession>A0A6U0YCP6</accession>
<dbReference type="InterPro" id="IPR013525">
    <property type="entry name" value="ABC2_TM"/>
</dbReference>
<protein>
    <recommendedName>
        <fullName evidence="11">ABC transporter domain-containing protein</fullName>
    </recommendedName>
</protein>
<evidence type="ECO:0000313" key="12">
    <source>
        <dbReference type="EMBL" id="CAD8787017.1"/>
    </source>
</evidence>
<feature type="domain" description="ABC transporter" evidence="11">
    <location>
        <begin position="827"/>
        <end position="1074"/>
    </location>
</feature>
<dbReference type="FunFam" id="3.40.50.300:FF:000059">
    <property type="entry name" value="ABC transporter G family member 40"/>
    <property type="match status" value="1"/>
</dbReference>
<keyword evidence="5" id="KW-0677">Repeat</keyword>
<dbReference type="InterPro" id="IPR003593">
    <property type="entry name" value="AAA+_ATPase"/>
</dbReference>
<reference evidence="13" key="1">
    <citation type="submission" date="2021-01" db="EMBL/GenBank/DDBJ databases">
        <authorList>
            <person name="Corre E."/>
            <person name="Pelletier E."/>
            <person name="Niang G."/>
            <person name="Scheremetjew M."/>
            <person name="Finn R."/>
            <person name="Kale V."/>
            <person name="Holt S."/>
            <person name="Cochrane G."/>
            <person name="Meng A."/>
            <person name="Brown T."/>
            <person name="Cohen L."/>
        </authorList>
    </citation>
    <scope>NUCLEOTIDE SEQUENCE</scope>
    <source>
        <strain evidence="13">SAG 63-3</strain>
    </source>
</reference>
<feature type="transmembrane region" description="Helical" evidence="10">
    <location>
        <begin position="657"/>
        <end position="679"/>
    </location>
</feature>
<evidence type="ECO:0000256" key="6">
    <source>
        <dbReference type="ARBA" id="ARBA00022741"/>
    </source>
</evidence>
<evidence type="ECO:0000313" key="13">
    <source>
        <dbReference type="EMBL" id="CAD8787020.1"/>
    </source>
</evidence>
<dbReference type="Pfam" id="PF01061">
    <property type="entry name" value="ABC2_membrane"/>
    <property type="match status" value="2"/>
</dbReference>
<dbReference type="CDD" id="cd03232">
    <property type="entry name" value="ABCG_PDR_domain2"/>
    <property type="match status" value="1"/>
</dbReference>
<feature type="transmembrane region" description="Helical" evidence="10">
    <location>
        <begin position="1395"/>
        <end position="1418"/>
    </location>
</feature>
<evidence type="ECO:0000256" key="9">
    <source>
        <dbReference type="ARBA" id="ARBA00023136"/>
    </source>
</evidence>
<dbReference type="Pfam" id="PF08370">
    <property type="entry name" value="PDR_assoc"/>
    <property type="match status" value="1"/>
</dbReference>
<feature type="transmembrane region" description="Helical" evidence="10">
    <location>
        <begin position="1339"/>
        <end position="1361"/>
    </location>
</feature>
<feature type="transmembrane region" description="Helical" evidence="10">
    <location>
        <begin position="1309"/>
        <end position="1332"/>
    </location>
</feature>
<name>A0A6U0YCP6_9CHLO</name>
<dbReference type="PANTHER" id="PTHR19241">
    <property type="entry name" value="ATP-BINDING CASSETTE TRANSPORTER"/>
    <property type="match status" value="1"/>
</dbReference>
<keyword evidence="4 10" id="KW-0812">Transmembrane</keyword>
<keyword evidence="9 10" id="KW-0472">Membrane</keyword>
<feature type="transmembrane region" description="Helical" evidence="10">
    <location>
        <begin position="629"/>
        <end position="651"/>
    </location>
</feature>
<dbReference type="SMART" id="SM00382">
    <property type="entry name" value="AAA"/>
    <property type="match status" value="2"/>
</dbReference>
<dbReference type="GO" id="GO:0071944">
    <property type="term" value="C:cell periphery"/>
    <property type="evidence" value="ECO:0007669"/>
    <property type="project" value="UniProtKB-ARBA"/>
</dbReference>
<dbReference type="GO" id="GO:0016887">
    <property type="term" value="F:ATP hydrolysis activity"/>
    <property type="evidence" value="ECO:0007669"/>
    <property type="project" value="InterPro"/>
</dbReference>
<dbReference type="InterPro" id="IPR013581">
    <property type="entry name" value="PDR_assoc"/>
</dbReference>
<organism evidence="13">
    <name type="scientific">Polytomella parva</name>
    <dbReference type="NCBI Taxonomy" id="51329"/>
    <lineage>
        <taxon>Eukaryota</taxon>
        <taxon>Viridiplantae</taxon>
        <taxon>Chlorophyta</taxon>
        <taxon>core chlorophytes</taxon>
        <taxon>Chlorophyceae</taxon>
        <taxon>CS clade</taxon>
        <taxon>Chlamydomonadales</taxon>
        <taxon>Chlamydomonadaceae</taxon>
        <taxon>Polytomella</taxon>
    </lineage>
</organism>
<feature type="transmembrane region" description="Helical" evidence="10">
    <location>
        <begin position="1236"/>
        <end position="1252"/>
    </location>
</feature>
<evidence type="ECO:0000256" key="5">
    <source>
        <dbReference type="ARBA" id="ARBA00022737"/>
    </source>
</evidence>
<dbReference type="GO" id="GO:0016020">
    <property type="term" value="C:membrane"/>
    <property type="evidence" value="ECO:0007669"/>
    <property type="project" value="UniProtKB-SubCell"/>
</dbReference>
<dbReference type="Pfam" id="PF19055">
    <property type="entry name" value="ABC2_membrane_7"/>
    <property type="match status" value="1"/>
</dbReference>
<comment type="subcellular location">
    <subcellularLocation>
        <location evidence="1">Membrane</location>
        <topology evidence="1">Multi-pass membrane protein</topology>
    </subcellularLocation>
</comment>
<dbReference type="PROSITE" id="PS50893">
    <property type="entry name" value="ABC_TRANSPORTER_2"/>
    <property type="match status" value="2"/>
</dbReference>
<keyword evidence="3" id="KW-0813">Transport</keyword>
<feature type="transmembrane region" description="Helical" evidence="10">
    <location>
        <begin position="604"/>
        <end position="622"/>
    </location>
</feature>
<dbReference type="InterPro" id="IPR027417">
    <property type="entry name" value="P-loop_NTPase"/>
</dbReference>
<feature type="domain" description="ABC transporter" evidence="11">
    <location>
        <begin position="138"/>
        <end position="417"/>
    </location>
</feature>
<evidence type="ECO:0000256" key="10">
    <source>
        <dbReference type="SAM" id="Phobius"/>
    </source>
</evidence>
<evidence type="ECO:0000259" key="11">
    <source>
        <dbReference type="PROSITE" id="PS50893"/>
    </source>
</evidence>
<keyword evidence="8 10" id="KW-1133">Transmembrane helix</keyword>
<sequence>MVSEAIASGPLAESLAMNISSVDLAEHEQKGEESQSQQSPEGGLKRLVTKFGSSISLVDLDAEKVKQSNKDLVKLFGENNDNDQSRIAKFVAERLARVGLSFPAIEVRFKNVSVEAQIPVKEEGKIPNIVNTFVDACKMVVNMAVPILKTHPFKVVNNASGVLRPGRMCLMVGPPASGRSTLMKALCGQVTPKTNRSLHMTGDVSYNGLTPHKDFVIESTASYFDQRDQHIAEMTVEETIAFACQCLGTKPMEAMYKVMREREIAAGLPIDDKELDEMWRSSFHSTHSIMVDVVASMMGIDHVRMTVVGDELLKGISGGQKRRVTSAEMAVGMHQVLFMDEISTGLDSATTFSIMKSFKNFCRYSNLTVLCTLLQPSPQVFELFDDIVLMSQGRIVFQGPREDIVPFFNSLNFFCPPQMSEPDFLQEITNSFDQHKFYVVPPSGEPYKYKSPRQIQKLYEQTPQWKNIQAALETPTLTHPMQDIVLHKNKYAISEPRMFTALMKREALLLKRGWIFILAGMIQTLLVAFFVSTSFVNQHKRNFTDANAFLGVNFFSLMVMLLGGFNNIPIYCKRLPVFYKQRDNNFYHAWWYAINASLVRFPEYLINGTTWSIMVYFSVGFIMERGRFFIYWLNMVLACAIGCTLTQSFGALTRHEIITQGICGLLLLILVSTAGYSIARTSIRGWWIWMYWINPLTYTMTSLSVNEFLSEDWKFPATAYNSTEAFGLYVLKYRGFFHSQKWVWIGIGAQFGFVILLVVVQALFLQYLPSPVGAFNPILPDEGEDEDEDGNLKEAAVVAIKERKMGEELRASMSPRTTTLAFTPMSMTFRDINYFVPKPGATDQSELQLLNRVSGCFRPGVLTALMGASGAGKTTLMDVLANRKTGGRTEGEQLVNGHPKEMKTFARVMGYVEQVDVHMPQTTVKEALLFSARIRLSSDTSRETIYRYCEEIMTIIELNSLSNHLVGSIGDGLSVEQRKRLTIGVELVANPSIVFMDEPTSGLDGRAASLVMRAVKNTVNAGRTVVCTIHQPSKEIVLGFDELLLLKPGGRTIYFGPVGKDFVDLVAYFELYPVERFDPFDNPANWMLEVTSGPNEKTLNIDFSDAWEASKLNVQATALIDQYSDLATHGNAPKLSFDSVYAQSFVSQLYLILERQFTCYWRNPVYNLLRFGATFAIGMMFGTLFWAKGNHPDSILGLLNIMGALFAACLYLGMCNILVILPVVNADRVVYYRERASGMYSCMAYALAQGFVEQPYLLAQSIFYVIMIYFQMHFFFTATKFFWFFLYVWFNLLTFTSFGMAFMNVFPAVQLAMAGTAPFMLLWNLYCGFLIYKNQIHPWWIWMYYLSPATYSIYGCVVTQLGDLKDVFVDTGSSVMSVAQYVEETFTYKYEWRGWLILILLGFVILFRAISCFGLWYFKFQVR</sequence>
<dbReference type="GO" id="GO:0140359">
    <property type="term" value="F:ABC-type transporter activity"/>
    <property type="evidence" value="ECO:0007669"/>
    <property type="project" value="InterPro"/>
</dbReference>
<feature type="transmembrane region" description="Helical" evidence="10">
    <location>
        <begin position="513"/>
        <end position="536"/>
    </location>
</feature>
<gene>
    <name evidence="12" type="ORF">PPAR00522_LOCUS18747</name>
    <name evidence="13" type="ORF">PPAR00522_LOCUS18748</name>
</gene>
<dbReference type="FunFam" id="3.40.50.300:FF:000532">
    <property type="entry name" value="ABC transporter G family member 34"/>
    <property type="match status" value="1"/>
</dbReference>
<evidence type="ECO:0000256" key="8">
    <source>
        <dbReference type="ARBA" id="ARBA00022989"/>
    </source>
</evidence>
<dbReference type="GO" id="GO:0005524">
    <property type="term" value="F:ATP binding"/>
    <property type="evidence" value="ECO:0007669"/>
    <property type="project" value="UniProtKB-KW"/>
</dbReference>
<proteinExistence type="inferred from homology"/>